<gene>
    <name evidence="2" type="ORF">EGD98_19255</name>
</gene>
<keyword evidence="3" id="KW-1185">Reference proteome</keyword>
<accession>A0A8J7YM77</accession>
<feature type="compositionally biased region" description="Basic and acidic residues" evidence="1">
    <location>
        <begin position="1"/>
        <end position="12"/>
    </location>
</feature>
<proteinExistence type="predicted"/>
<evidence type="ECO:0000313" key="3">
    <source>
        <dbReference type="Proteomes" id="UP000783863"/>
    </source>
</evidence>
<dbReference type="RefSeq" id="WP_220589976.1">
    <property type="nucleotide sequence ID" value="NZ_RKLQ01000005.1"/>
</dbReference>
<protein>
    <submittedName>
        <fullName evidence="2">FixH family protein</fullName>
    </submittedName>
</protein>
<reference evidence="2" key="1">
    <citation type="submission" date="2021-06" db="EMBL/GenBank/DDBJ databases">
        <title>Halomicroarcula sp. F24A a new haloarchaeum isolated from saline soil.</title>
        <authorList>
            <person name="Duran-Viseras A."/>
            <person name="Sanchez-Porro C."/>
            <person name="Ventosa A."/>
        </authorList>
    </citation>
    <scope>NUCLEOTIDE SEQUENCE</scope>
    <source>
        <strain evidence="2">F24A</strain>
    </source>
</reference>
<dbReference type="AlphaFoldDB" id="A0A8J7YM77"/>
<evidence type="ECO:0000313" key="2">
    <source>
        <dbReference type="EMBL" id="MBX0305784.1"/>
    </source>
</evidence>
<dbReference type="EMBL" id="RKLQ01000005">
    <property type="protein sequence ID" value="MBX0305784.1"/>
    <property type="molecule type" value="Genomic_DNA"/>
</dbReference>
<feature type="compositionally biased region" description="Gly residues" evidence="1">
    <location>
        <begin position="14"/>
        <end position="23"/>
    </location>
</feature>
<dbReference type="Proteomes" id="UP000783863">
    <property type="component" value="Unassembled WGS sequence"/>
</dbReference>
<feature type="region of interest" description="Disordered" evidence="1">
    <location>
        <begin position="1"/>
        <end position="24"/>
    </location>
</feature>
<evidence type="ECO:0000256" key="1">
    <source>
        <dbReference type="SAM" id="MobiDB-lite"/>
    </source>
</evidence>
<sequence>MENHSEHGRHGSPEGYGPGGHATLGGLSVDANGLRFVPAETRFTPSDSLDWSFQIVSQNGDVVTDFEEAHGQRGHLIVVRRDLTRFQHLHPTLGNDGTWRVEALTLPDPGVYRAFIDIVVDGHPMTLGVDLFASGEMAVAPRPNTARHATAAGYDIELQTGGILAGEASELVFEIRDDGEPVSRLDPYLGALGHLVALREGDLAYLHVHPEETSPDSGQVEFGARFPTAGRYRLFLQSKPDGTLITTQHDIRVEQ</sequence>
<comment type="caution">
    <text evidence="2">The sequence shown here is derived from an EMBL/GenBank/DDBJ whole genome shotgun (WGS) entry which is preliminary data.</text>
</comment>
<name>A0A8J7YM77_9EURY</name>
<organism evidence="2 3">
    <name type="scientific">Haloarcula salinisoli</name>
    <dbReference type="NCBI Taxonomy" id="2487746"/>
    <lineage>
        <taxon>Archaea</taxon>
        <taxon>Methanobacteriati</taxon>
        <taxon>Methanobacteriota</taxon>
        <taxon>Stenosarchaea group</taxon>
        <taxon>Halobacteria</taxon>
        <taxon>Halobacteriales</taxon>
        <taxon>Haloarculaceae</taxon>
        <taxon>Haloarcula</taxon>
    </lineage>
</organism>